<name>A0A8H7F4I5_AGABI</name>
<evidence type="ECO:0000313" key="1">
    <source>
        <dbReference type="EMBL" id="KAF7776681.1"/>
    </source>
</evidence>
<dbReference type="Proteomes" id="UP000629468">
    <property type="component" value="Unassembled WGS sequence"/>
</dbReference>
<protein>
    <submittedName>
        <fullName evidence="1">Uncharacterized protein</fullName>
    </submittedName>
</protein>
<dbReference type="AlphaFoldDB" id="A0A8H7F4I5"/>
<gene>
    <name evidence="1" type="ORF">Agabi119p4_5074</name>
</gene>
<evidence type="ECO:0000313" key="2">
    <source>
        <dbReference type="Proteomes" id="UP000629468"/>
    </source>
</evidence>
<proteinExistence type="predicted"/>
<organism evidence="1 2">
    <name type="scientific">Agaricus bisporus var. burnettii</name>
    <dbReference type="NCBI Taxonomy" id="192524"/>
    <lineage>
        <taxon>Eukaryota</taxon>
        <taxon>Fungi</taxon>
        <taxon>Dikarya</taxon>
        <taxon>Basidiomycota</taxon>
        <taxon>Agaricomycotina</taxon>
        <taxon>Agaricomycetes</taxon>
        <taxon>Agaricomycetidae</taxon>
        <taxon>Agaricales</taxon>
        <taxon>Agaricineae</taxon>
        <taxon>Agaricaceae</taxon>
        <taxon>Agaricus</taxon>
    </lineage>
</organism>
<sequence>MLGGSTIRGVRVVFLPIGWNFNGTGVLEQLRKWMTEEDIDHDACGTDYLNEIQAPTQRDSTSHARLSNKAKHLVKRCAHL</sequence>
<reference evidence="1 2" key="1">
    <citation type="journal article" name="Sci. Rep.">
        <title>Telomere-to-telomere assembled and centromere annotated genomes of the two main subspecies of the button mushroom Agaricus bisporus reveal especially polymorphic chromosome ends.</title>
        <authorList>
            <person name="Sonnenberg A.S.M."/>
            <person name="Sedaghat-Telgerd N."/>
            <person name="Lavrijssen B."/>
            <person name="Ohm R.A."/>
            <person name="Hendrickx P.M."/>
            <person name="Scholtmeijer K."/>
            <person name="Baars J.J.P."/>
            <person name="van Peer A."/>
        </authorList>
    </citation>
    <scope>NUCLEOTIDE SEQUENCE [LARGE SCALE GENOMIC DNA]</scope>
    <source>
        <strain evidence="1 2">H119_p4</strain>
    </source>
</reference>
<dbReference type="EMBL" id="JABXXO010000006">
    <property type="protein sequence ID" value="KAF7776681.1"/>
    <property type="molecule type" value="Genomic_DNA"/>
</dbReference>
<comment type="caution">
    <text evidence="1">The sequence shown here is derived from an EMBL/GenBank/DDBJ whole genome shotgun (WGS) entry which is preliminary data.</text>
</comment>
<accession>A0A8H7F4I5</accession>